<dbReference type="Proteomes" id="UP000267821">
    <property type="component" value="Unassembled WGS sequence"/>
</dbReference>
<organism evidence="11 12">
    <name type="scientific">Terfezia boudieri ATCC MYA-4762</name>
    <dbReference type="NCBI Taxonomy" id="1051890"/>
    <lineage>
        <taxon>Eukaryota</taxon>
        <taxon>Fungi</taxon>
        <taxon>Dikarya</taxon>
        <taxon>Ascomycota</taxon>
        <taxon>Pezizomycotina</taxon>
        <taxon>Pezizomycetes</taxon>
        <taxon>Pezizales</taxon>
        <taxon>Pezizaceae</taxon>
        <taxon>Terfezia</taxon>
    </lineage>
</organism>
<feature type="region of interest" description="Disordered" evidence="8">
    <location>
        <begin position="67"/>
        <end position="103"/>
    </location>
</feature>
<evidence type="ECO:0000256" key="1">
    <source>
        <dbReference type="ARBA" id="ARBA00000966"/>
    </source>
</evidence>
<dbReference type="InterPro" id="IPR001547">
    <property type="entry name" value="Glyco_hydro_5"/>
</dbReference>
<dbReference type="AlphaFoldDB" id="A0A3N4LY33"/>
<dbReference type="InterPro" id="IPR035971">
    <property type="entry name" value="CBD_sf"/>
</dbReference>
<dbReference type="GO" id="GO:0009251">
    <property type="term" value="P:glucan catabolic process"/>
    <property type="evidence" value="ECO:0007669"/>
    <property type="project" value="TreeGrafter"/>
</dbReference>
<dbReference type="GO" id="GO:0005576">
    <property type="term" value="C:extracellular region"/>
    <property type="evidence" value="ECO:0007669"/>
    <property type="project" value="InterPro"/>
</dbReference>
<keyword evidence="5 7" id="KW-0378">Hydrolase</keyword>
<dbReference type="Gene3D" id="3.20.20.80">
    <property type="entry name" value="Glycosidases"/>
    <property type="match status" value="1"/>
</dbReference>
<dbReference type="EMBL" id="ML121531">
    <property type="protein sequence ID" value="RPB27700.1"/>
    <property type="molecule type" value="Genomic_DNA"/>
</dbReference>
<proteinExistence type="inferred from homology"/>
<keyword evidence="12" id="KW-1185">Reference proteome</keyword>
<dbReference type="STRING" id="1051890.A0A3N4LY33"/>
<evidence type="ECO:0000256" key="8">
    <source>
        <dbReference type="SAM" id="MobiDB-lite"/>
    </source>
</evidence>
<dbReference type="Pfam" id="PF00734">
    <property type="entry name" value="CBM_1"/>
    <property type="match status" value="1"/>
</dbReference>
<evidence type="ECO:0000256" key="6">
    <source>
        <dbReference type="ARBA" id="ARBA00023295"/>
    </source>
</evidence>
<dbReference type="SUPFAM" id="SSF57180">
    <property type="entry name" value="Cellulose-binding domain"/>
    <property type="match status" value="1"/>
</dbReference>
<name>A0A3N4LY33_9PEZI</name>
<dbReference type="OrthoDB" id="5823761at2759"/>
<keyword evidence="6 7" id="KW-0326">Glycosidase</keyword>
<evidence type="ECO:0000256" key="2">
    <source>
        <dbReference type="ARBA" id="ARBA00005641"/>
    </source>
</evidence>
<evidence type="ECO:0000256" key="9">
    <source>
        <dbReference type="SAM" id="SignalP"/>
    </source>
</evidence>
<dbReference type="PANTHER" id="PTHR34142:SF1">
    <property type="entry name" value="GLYCOSIDE HYDROLASE FAMILY 5 DOMAIN-CONTAINING PROTEIN"/>
    <property type="match status" value="1"/>
</dbReference>
<evidence type="ECO:0000256" key="4">
    <source>
        <dbReference type="ARBA" id="ARBA00022729"/>
    </source>
</evidence>
<evidence type="ECO:0000259" key="10">
    <source>
        <dbReference type="PROSITE" id="PS51164"/>
    </source>
</evidence>
<evidence type="ECO:0000313" key="11">
    <source>
        <dbReference type="EMBL" id="RPB27700.1"/>
    </source>
</evidence>
<reference evidence="11 12" key="1">
    <citation type="journal article" date="2018" name="Nat. Ecol. Evol.">
        <title>Pezizomycetes genomes reveal the molecular basis of ectomycorrhizal truffle lifestyle.</title>
        <authorList>
            <person name="Murat C."/>
            <person name="Payen T."/>
            <person name="Noel B."/>
            <person name="Kuo A."/>
            <person name="Morin E."/>
            <person name="Chen J."/>
            <person name="Kohler A."/>
            <person name="Krizsan K."/>
            <person name="Balestrini R."/>
            <person name="Da Silva C."/>
            <person name="Montanini B."/>
            <person name="Hainaut M."/>
            <person name="Levati E."/>
            <person name="Barry K.W."/>
            <person name="Belfiori B."/>
            <person name="Cichocki N."/>
            <person name="Clum A."/>
            <person name="Dockter R.B."/>
            <person name="Fauchery L."/>
            <person name="Guy J."/>
            <person name="Iotti M."/>
            <person name="Le Tacon F."/>
            <person name="Lindquist E.A."/>
            <person name="Lipzen A."/>
            <person name="Malagnac F."/>
            <person name="Mello A."/>
            <person name="Molinier V."/>
            <person name="Miyauchi S."/>
            <person name="Poulain J."/>
            <person name="Riccioni C."/>
            <person name="Rubini A."/>
            <person name="Sitrit Y."/>
            <person name="Splivallo R."/>
            <person name="Traeger S."/>
            <person name="Wang M."/>
            <person name="Zifcakova L."/>
            <person name="Wipf D."/>
            <person name="Zambonelli A."/>
            <person name="Paolocci F."/>
            <person name="Nowrousian M."/>
            <person name="Ottonello S."/>
            <person name="Baldrian P."/>
            <person name="Spatafora J.W."/>
            <person name="Henrissat B."/>
            <person name="Nagy L.G."/>
            <person name="Aury J.M."/>
            <person name="Wincker P."/>
            <person name="Grigoriev I.V."/>
            <person name="Bonfante P."/>
            <person name="Martin F.M."/>
        </authorList>
    </citation>
    <scope>NUCLEOTIDE SEQUENCE [LARGE SCALE GENOMIC DNA]</scope>
    <source>
        <strain evidence="11 12">ATCC MYA-4762</strain>
    </source>
</reference>
<dbReference type="EC" id="3.2.1.4" evidence="3"/>
<feature type="signal peptide" evidence="9">
    <location>
        <begin position="1"/>
        <end position="21"/>
    </location>
</feature>
<feature type="chain" id="PRO_5018301013" description="cellulase" evidence="9">
    <location>
        <begin position="22"/>
        <end position="467"/>
    </location>
</feature>
<dbReference type="SUPFAM" id="SSF51445">
    <property type="entry name" value="(Trans)glycosidases"/>
    <property type="match status" value="1"/>
</dbReference>
<feature type="domain" description="CBM1" evidence="10">
    <location>
        <begin position="21"/>
        <end position="57"/>
    </location>
</feature>
<dbReference type="InterPro" id="IPR000254">
    <property type="entry name" value="CBD"/>
</dbReference>
<evidence type="ECO:0000256" key="3">
    <source>
        <dbReference type="ARBA" id="ARBA00012601"/>
    </source>
</evidence>
<dbReference type="InterPro" id="IPR017853">
    <property type="entry name" value="GH"/>
</dbReference>
<dbReference type="PANTHER" id="PTHR34142">
    <property type="entry name" value="ENDO-BETA-1,4-GLUCANASE A"/>
    <property type="match status" value="1"/>
</dbReference>
<dbReference type="GO" id="GO:0030248">
    <property type="term" value="F:cellulose binding"/>
    <property type="evidence" value="ECO:0007669"/>
    <property type="project" value="InterPro"/>
</dbReference>
<evidence type="ECO:0000313" key="12">
    <source>
        <dbReference type="Proteomes" id="UP000267821"/>
    </source>
</evidence>
<comment type="catalytic activity">
    <reaction evidence="1">
        <text>Endohydrolysis of (1-&gt;4)-beta-D-glucosidic linkages in cellulose, lichenin and cereal beta-D-glucans.</text>
        <dbReference type="EC" id="3.2.1.4"/>
    </reaction>
</comment>
<dbReference type="Pfam" id="PF00150">
    <property type="entry name" value="Cellulase"/>
    <property type="match status" value="1"/>
</dbReference>
<evidence type="ECO:0000256" key="7">
    <source>
        <dbReference type="RuleBase" id="RU361153"/>
    </source>
</evidence>
<feature type="compositionally biased region" description="Polar residues" evidence="8">
    <location>
        <begin position="81"/>
        <end position="103"/>
    </location>
</feature>
<accession>A0A3N4LY33</accession>
<dbReference type="InParanoid" id="A0A3N4LY33"/>
<evidence type="ECO:0000256" key="5">
    <source>
        <dbReference type="ARBA" id="ARBA00022801"/>
    </source>
</evidence>
<dbReference type="GO" id="GO:0008810">
    <property type="term" value="F:cellulase activity"/>
    <property type="evidence" value="ECO:0007669"/>
    <property type="project" value="UniProtKB-EC"/>
</dbReference>
<comment type="similarity">
    <text evidence="2 7">Belongs to the glycosyl hydrolase 5 (cellulase A) family.</text>
</comment>
<sequence length="467" mass="49808">MKSLITVVLAAVALARLGVQAQQVAGGRCGGANWHGPTTCIPGHTCKDIGGDNWQCFPSLEARAKRGQRPMQCTGPARSKPSASTMVTYTPTTKRGQPYTTVPTSPSVAIPTIVTSPATVTHRATVTLTFTPITTTSTPAAPTSTPAAPTGTNGACPHSTKFKYFGVNQSGAEFTPGNHPGVKGRDFIWPETSSLDFFLEHGFNTFRIPFTMERMSPPGTGLGGPFDSAYLGDLKATVNYITGKGGFAVIDPHNYMRYNGALITDDNTFESWWKKLATEFKGNDKVIFDINNEPNGISAEDTFTMMQAGVNGIRASGATQLILVSGTSFTGAWTWVSSGNSASMVGIKDPHNNWAVQMHQYLDGDGSGTSPTCVSSTVGKERLQAATEWCKSNNVKCFLGEIGAGSNQDCIDAVNGALCTMQQAEGVWIGALWWAGGPWWHDYFQSIEPPNGAAIARILPEALMPFM</sequence>
<keyword evidence="4 9" id="KW-0732">Signal</keyword>
<protein>
    <recommendedName>
        <fullName evidence="3">cellulase</fullName>
        <ecNumber evidence="3">3.2.1.4</ecNumber>
    </recommendedName>
</protein>
<dbReference type="PROSITE" id="PS51164">
    <property type="entry name" value="CBM1_2"/>
    <property type="match status" value="1"/>
</dbReference>
<gene>
    <name evidence="11" type="ORF">L211DRAFT_860582</name>
</gene>